<dbReference type="InterPro" id="IPR013785">
    <property type="entry name" value="Aldolase_TIM"/>
</dbReference>
<evidence type="ECO:0000313" key="17">
    <source>
        <dbReference type="Proteomes" id="UP000256562"/>
    </source>
</evidence>
<feature type="binding site" evidence="13">
    <location>
        <begin position="130"/>
        <end position="132"/>
    </location>
    <ligand>
        <name>substrate</name>
    </ligand>
</feature>
<evidence type="ECO:0000256" key="12">
    <source>
        <dbReference type="PIRNR" id="PIRNR006250"/>
    </source>
</evidence>
<dbReference type="GO" id="GO:0005737">
    <property type="term" value="C:cytoplasm"/>
    <property type="evidence" value="ECO:0007669"/>
    <property type="project" value="TreeGrafter"/>
</dbReference>
<dbReference type="NCBIfam" id="TIGR00078">
    <property type="entry name" value="nadC"/>
    <property type="match status" value="1"/>
</dbReference>
<gene>
    <name evidence="16" type="primary">nadC</name>
    <name evidence="16" type="ORF">DOS83_04065</name>
</gene>
<evidence type="ECO:0000256" key="3">
    <source>
        <dbReference type="ARBA" id="ARBA00009400"/>
    </source>
</evidence>
<dbReference type="InterPro" id="IPR036068">
    <property type="entry name" value="Nicotinate_pribotase-like_C"/>
</dbReference>
<comment type="pathway">
    <text evidence="2">Cofactor biosynthesis; NAD(+) biosynthesis; nicotinate D-ribonucleotide from quinolinate: step 1/1.</text>
</comment>
<evidence type="ECO:0000256" key="7">
    <source>
        <dbReference type="ARBA" id="ARBA00022676"/>
    </source>
</evidence>
<dbReference type="EMBL" id="QKXQ01000185">
    <property type="protein sequence ID" value="REH97839.1"/>
    <property type="molecule type" value="Genomic_DNA"/>
</dbReference>
<feature type="domain" description="Quinolinate phosphoribosyl transferase N-terminal" evidence="15">
    <location>
        <begin position="27"/>
        <end position="107"/>
    </location>
</feature>
<sequence length="277" mass="30541">MFNRLLVREKLRQFYIEDNQQGDLASRIFDQQHTGTLTLLSKDTGVFCGTAVIEEGFRLLEPNATIDMKVDDGSTIMPGTVIATINAPVHVLLTMERIVLNLIQRMSGIASATHDLATKIAHTTTRLVDTRKTTPGLAIFEKYAVTVGGGYNHRRSLNDGLMLKDNHIAYSASVENAIEKAKSFLGPMDKIEIEIENESMLQAAIRSNVDIIMFDNQTPEWIQSHIHLVPDTIQTEASGNINTTNIEAYASTGVDFISVGALFYGQKALDISAKVVM</sequence>
<evidence type="ECO:0000256" key="8">
    <source>
        <dbReference type="ARBA" id="ARBA00022679"/>
    </source>
</evidence>
<comment type="catalytic activity">
    <reaction evidence="10">
        <text>nicotinate beta-D-ribonucleotide + CO2 + diphosphate = quinolinate + 5-phospho-alpha-D-ribose 1-diphosphate + 2 H(+)</text>
        <dbReference type="Rhea" id="RHEA:12733"/>
        <dbReference type="ChEBI" id="CHEBI:15378"/>
        <dbReference type="ChEBI" id="CHEBI:16526"/>
        <dbReference type="ChEBI" id="CHEBI:29959"/>
        <dbReference type="ChEBI" id="CHEBI:33019"/>
        <dbReference type="ChEBI" id="CHEBI:57502"/>
        <dbReference type="ChEBI" id="CHEBI:58017"/>
        <dbReference type="EC" id="2.4.2.19"/>
    </reaction>
</comment>
<dbReference type="GO" id="GO:0009435">
    <property type="term" value="P:NAD+ biosynthetic process"/>
    <property type="evidence" value="ECO:0007669"/>
    <property type="project" value="UniProtKB-UniPathway"/>
</dbReference>
<dbReference type="Gene3D" id="3.90.1170.20">
    <property type="entry name" value="Quinolinate phosphoribosyl transferase, N-terminal domain"/>
    <property type="match status" value="1"/>
</dbReference>
<dbReference type="PANTHER" id="PTHR32179:SF3">
    <property type="entry name" value="NICOTINATE-NUCLEOTIDE PYROPHOSPHORYLASE [CARBOXYLATING]"/>
    <property type="match status" value="1"/>
</dbReference>
<dbReference type="AlphaFoldDB" id="A0A3E0IR19"/>
<dbReference type="SUPFAM" id="SSF54675">
    <property type="entry name" value="Nicotinate/Quinolinate PRTase N-terminal domain-like"/>
    <property type="match status" value="1"/>
</dbReference>
<feature type="binding site" evidence="13">
    <location>
        <position position="97"/>
    </location>
    <ligand>
        <name>substrate</name>
    </ligand>
</feature>
<evidence type="ECO:0000259" key="14">
    <source>
        <dbReference type="Pfam" id="PF01729"/>
    </source>
</evidence>
<organism evidence="16 17">
    <name type="scientific">Staphylococcus felis</name>
    <dbReference type="NCBI Taxonomy" id="46127"/>
    <lineage>
        <taxon>Bacteria</taxon>
        <taxon>Bacillati</taxon>
        <taxon>Bacillota</taxon>
        <taxon>Bacilli</taxon>
        <taxon>Bacillales</taxon>
        <taxon>Staphylococcaceae</taxon>
        <taxon>Staphylococcus</taxon>
    </lineage>
</organism>
<dbReference type="EC" id="2.4.2.19" evidence="5"/>
<comment type="caution">
    <text evidence="16">The sequence shown here is derived from an EMBL/GenBank/DDBJ whole genome shotgun (WGS) entry which is preliminary data.</text>
</comment>
<evidence type="ECO:0000256" key="1">
    <source>
        <dbReference type="ARBA" id="ARBA00003237"/>
    </source>
</evidence>
<dbReference type="Pfam" id="PF02749">
    <property type="entry name" value="QRPTase_N"/>
    <property type="match status" value="1"/>
</dbReference>
<dbReference type="InterPro" id="IPR002638">
    <property type="entry name" value="Quinolinate_PRibosylTrfase_C"/>
</dbReference>
<dbReference type="PANTHER" id="PTHR32179">
    <property type="entry name" value="NICOTINATE-NUCLEOTIDE PYROPHOSPHORYLASE [CARBOXYLATING]"/>
    <property type="match status" value="1"/>
</dbReference>
<dbReference type="PIRSF" id="PIRSF006250">
    <property type="entry name" value="NadC_ModD"/>
    <property type="match status" value="1"/>
</dbReference>
<keyword evidence="7 12" id="KW-0328">Glycosyltransferase</keyword>
<comment type="function">
    <text evidence="1">Involved in the catabolism of quinolinic acid (QA).</text>
</comment>
<reference evidence="16 17" key="1">
    <citation type="journal article" date="2018" name="Vet. Microbiol.">
        <title>Characterisation of Staphylococcus felis isolated from cats using whole genome sequencing.</title>
        <authorList>
            <person name="Worthing K."/>
            <person name="Pang S."/>
            <person name="Trott D.J."/>
            <person name="Abraham S."/>
            <person name="Coombs G.W."/>
            <person name="Jordan D."/>
            <person name="McIntyre L."/>
            <person name="Davies M.R."/>
            <person name="Norris J."/>
        </authorList>
    </citation>
    <scope>NUCLEOTIDE SEQUENCE [LARGE SCALE GENOMIC DNA]</scope>
    <source>
        <strain evidence="16 17">F9</strain>
    </source>
</reference>
<feature type="binding site" evidence="13">
    <location>
        <begin position="259"/>
        <end position="261"/>
    </location>
    <ligand>
        <name>substrate</name>
    </ligand>
</feature>
<dbReference type="Proteomes" id="UP000256562">
    <property type="component" value="Unassembled WGS sequence"/>
</dbReference>
<feature type="binding site" evidence="13">
    <location>
        <position position="194"/>
    </location>
    <ligand>
        <name>substrate</name>
    </ligand>
</feature>
<dbReference type="FunFam" id="3.90.1170.20:FF:000001">
    <property type="entry name" value="Nicotinate-nucleotide diphosphorylase (Carboxylating)"/>
    <property type="match status" value="1"/>
</dbReference>
<proteinExistence type="inferred from homology"/>
<feature type="domain" description="Quinolinate phosphoribosyl transferase C-terminal" evidence="14">
    <location>
        <begin position="109"/>
        <end position="272"/>
    </location>
</feature>
<accession>A0A3E0IR19</accession>
<feature type="binding site" evidence="13">
    <location>
        <position position="215"/>
    </location>
    <ligand>
        <name>substrate</name>
    </ligand>
</feature>
<name>A0A3E0IR19_9STAP</name>
<evidence type="ECO:0000256" key="6">
    <source>
        <dbReference type="ARBA" id="ARBA00022642"/>
    </source>
</evidence>
<dbReference type="GO" id="GO:0034213">
    <property type="term" value="P:quinolinate catabolic process"/>
    <property type="evidence" value="ECO:0007669"/>
    <property type="project" value="TreeGrafter"/>
</dbReference>
<dbReference type="SUPFAM" id="SSF51690">
    <property type="entry name" value="Nicotinate/Quinolinate PRTase C-terminal domain-like"/>
    <property type="match status" value="1"/>
</dbReference>
<protein>
    <recommendedName>
        <fullName evidence="11">Probable nicotinate-nucleotide pyrophosphorylase [carboxylating]</fullName>
        <ecNumber evidence="5">2.4.2.19</ecNumber>
    </recommendedName>
    <alternativeName>
        <fullName evidence="9">Quinolinate phosphoribosyltransferase [decarboxylating]</fullName>
    </alternativeName>
</protein>
<evidence type="ECO:0000313" key="16">
    <source>
        <dbReference type="EMBL" id="REH97839.1"/>
    </source>
</evidence>
<feature type="binding site" evidence="13">
    <location>
        <begin position="238"/>
        <end position="240"/>
    </location>
    <ligand>
        <name>substrate</name>
    </ligand>
</feature>
<feature type="binding site" evidence="13">
    <location>
        <position position="154"/>
    </location>
    <ligand>
        <name>substrate</name>
    </ligand>
</feature>
<dbReference type="GO" id="GO:0004514">
    <property type="term" value="F:nicotinate-nucleotide diphosphorylase (carboxylating) activity"/>
    <property type="evidence" value="ECO:0007669"/>
    <property type="project" value="UniProtKB-EC"/>
</dbReference>
<dbReference type="FunFam" id="3.20.20.70:FF:000030">
    <property type="entry name" value="Nicotinate-nucleotide pyrophosphorylase, carboxylating"/>
    <property type="match status" value="1"/>
</dbReference>
<dbReference type="RefSeq" id="WP_116094017.1">
    <property type="nucleotide sequence ID" value="NZ_QKXN01000040.1"/>
</dbReference>
<dbReference type="CDD" id="cd01572">
    <property type="entry name" value="QPRTase"/>
    <property type="match status" value="1"/>
</dbReference>
<dbReference type="OrthoDB" id="9782546at2"/>
<dbReference type="InterPro" id="IPR022412">
    <property type="entry name" value="Quinolinate_PRibosylTrfase_N"/>
</dbReference>
<comment type="similarity">
    <text evidence="3 12">Belongs to the NadC/ModD family.</text>
</comment>
<dbReference type="InterPro" id="IPR027277">
    <property type="entry name" value="NadC/ModD"/>
</dbReference>
<dbReference type="Gene3D" id="3.20.20.70">
    <property type="entry name" value="Aldolase class I"/>
    <property type="match status" value="1"/>
</dbReference>
<dbReference type="UniPathway" id="UPA00253">
    <property type="reaction ID" value="UER00331"/>
</dbReference>
<evidence type="ECO:0000256" key="5">
    <source>
        <dbReference type="ARBA" id="ARBA00011944"/>
    </source>
</evidence>
<keyword evidence="6" id="KW-0662">Pyridine nucleotide biosynthesis</keyword>
<dbReference type="InterPro" id="IPR037128">
    <property type="entry name" value="Quinolinate_PRibosylTase_N_sf"/>
</dbReference>
<evidence type="ECO:0000256" key="10">
    <source>
        <dbReference type="ARBA" id="ARBA00047445"/>
    </source>
</evidence>
<dbReference type="InterPro" id="IPR004393">
    <property type="entry name" value="NadC"/>
</dbReference>
<evidence type="ECO:0000259" key="15">
    <source>
        <dbReference type="Pfam" id="PF02749"/>
    </source>
</evidence>
<evidence type="ECO:0000256" key="4">
    <source>
        <dbReference type="ARBA" id="ARBA00011218"/>
    </source>
</evidence>
<keyword evidence="8 12" id="KW-0808">Transferase</keyword>
<feature type="binding site" evidence="13">
    <location>
        <position position="164"/>
    </location>
    <ligand>
        <name>substrate</name>
    </ligand>
</feature>
<comment type="subunit">
    <text evidence="4">Hexamer formed by 3 homodimers.</text>
</comment>
<evidence type="ECO:0000256" key="2">
    <source>
        <dbReference type="ARBA" id="ARBA00004893"/>
    </source>
</evidence>
<evidence type="ECO:0000256" key="11">
    <source>
        <dbReference type="ARBA" id="ARBA00069173"/>
    </source>
</evidence>
<dbReference type="Pfam" id="PF01729">
    <property type="entry name" value="QRPTase_C"/>
    <property type="match status" value="1"/>
</dbReference>
<evidence type="ECO:0000256" key="9">
    <source>
        <dbReference type="ARBA" id="ARBA00033102"/>
    </source>
</evidence>
<evidence type="ECO:0000256" key="13">
    <source>
        <dbReference type="PIRSR" id="PIRSR006250-1"/>
    </source>
</evidence>